<keyword evidence="6" id="KW-0961">Cell wall biogenesis/degradation</keyword>
<evidence type="ECO:0000256" key="2">
    <source>
        <dbReference type="ARBA" id="ARBA00022679"/>
    </source>
</evidence>
<gene>
    <name evidence="7" type="primary">femX_7</name>
    <name evidence="7" type="ORF">SDC9_210609</name>
</gene>
<keyword evidence="5 7" id="KW-0012">Acyltransferase</keyword>
<dbReference type="InterPro" id="IPR016181">
    <property type="entry name" value="Acyl_CoA_acyltransferase"/>
</dbReference>
<protein>
    <submittedName>
        <fullName evidence="7">UDP-N-acetylmuramoylpentapeptide-lysine N(6)-alanyltransferase</fullName>
        <ecNumber evidence="7">2.3.2.10</ecNumber>
    </submittedName>
</protein>
<organism evidence="7">
    <name type="scientific">bioreactor metagenome</name>
    <dbReference type="NCBI Taxonomy" id="1076179"/>
    <lineage>
        <taxon>unclassified sequences</taxon>
        <taxon>metagenomes</taxon>
        <taxon>ecological metagenomes</taxon>
    </lineage>
</organism>
<evidence type="ECO:0000256" key="5">
    <source>
        <dbReference type="ARBA" id="ARBA00023315"/>
    </source>
</evidence>
<dbReference type="InterPro" id="IPR050644">
    <property type="entry name" value="PG_Glycine_Bridge_Synth"/>
</dbReference>
<dbReference type="Pfam" id="PF02388">
    <property type="entry name" value="FemAB"/>
    <property type="match status" value="2"/>
</dbReference>
<comment type="similarity">
    <text evidence="1">Belongs to the FemABX family.</text>
</comment>
<reference evidence="7" key="1">
    <citation type="submission" date="2019-08" db="EMBL/GenBank/DDBJ databases">
        <authorList>
            <person name="Kucharzyk K."/>
            <person name="Murdoch R.W."/>
            <person name="Higgins S."/>
            <person name="Loffler F."/>
        </authorList>
    </citation>
    <scope>NUCLEOTIDE SEQUENCE</scope>
</reference>
<evidence type="ECO:0000313" key="7">
    <source>
        <dbReference type="EMBL" id="MPN62856.1"/>
    </source>
</evidence>
<dbReference type="GO" id="GO:0047206">
    <property type="term" value="F:UDP-N-acetylmuramoylpentapeptide-lysine N6-alanyltransferase activity"/>
    <property type="evidence" value="ECO:0007669"/>
    <property type="project" value="UniProtKB-EC"/>
</dbReference>
<sequence length="163" mass="19199">MILDIKEKTEEALLKEFSPKTRYNLRVATKNGISVRYSNSKEDLKLFYDLFTITCKRDGFLGRSFDYFIKIMDAFDDNKLRIYLAEYKGQVLSGAIAINYGRKMWYLYGASSNEKRNFMPNYAMQMEMIRWGLEEKCEIYDFGGVYVISKGNGLYKFKEGFCR</sequence>
<proteinExistence type="inferred from homology"/>
<dbReference type="EC" id="2.3.2.10" evidence="7"/>
<dbReference type="PANTHER" id="PTHR36174:SF1">
    <property type="entry name" value="LIPID II:GLYCINE GLYCYLTRANSFERASE"/>
    <property type="match status" value="1"/>
</dbReference>
<comment type="caution">
    <text evidence="7">The sequence shown here is derived from an EMBL/GenBank/DDBJ whole genome shotgun (WGS) entry which is preliminary data.</text>
</comment>
<dbReference type="AlphaFoldDB" id="A0A645JHE0"/>
<evidence type="ECO:0000256" key="4">
    <source>
        <dbReference type="ARBA" id="ARBA00022984"/>
    </source>
</evidence>
<keyword evidence="2 7" id="KW-0808">Transferase</keyword>
<keyword evidence="3" id="KW-0133">Cell shape</keyword>
<dbReference type="SUPFAM" id="SSF55729">
    <property type="entry name" value="Acyl-CoA N-acyltransferases (Nat)"/>
    <property type="match status" value="1"/>
</dbReference>
<dbReference type="GO" id="GO:0009252">
    <property type="term" value="P:peptidoglycan biosynthetic process"/>
    <property type="evidence" value="ECO:0007669"/>
    <property type="project" value="UniProtKB-KW"/>
</dbReference>
<keyword evidence="4" id="KW-0573">Peptidoglycan synthesis</keyword>
<dbReference type="GO" id="GO:0008360">
    <property type="term" value="P:regulation of cell shape"/>
    <property type="evidence" value="ECO:0007669"/>
    <property type="project" value="UniProtKB-KW"/>
</dbReference>
<dbReference type="PROSITE" id="PS51191">
    <property type="entry name" value="FEMABX"/>
    <property type="match status" value="1"/>
</dbReference>
<accession>A0A645JHE0</accession>
<dbReference type="GO" id="GO:0071555">
    <property type="term" value="P:cell wall organization"/>
    <property type="evidence" value="ECO:0007669"/>
    <property type="project" value="UniProtKB-KW"/>
</dbReference>
<name>A0A645JHE0_9ZZZZ</name>
<evidence type="ECO:0000256" key="6">
    <source>
        <dbReference type="ARBA" id="ARBA00023316"/>
    </source>
</evidence>
<evidence type="ECO:0000256" key="3">
    <source>
        <dbReference type="ARBA" id="ARBA00022960"/>
    </source>
</evidence>
<dbReference type="Gene3D" id="3.40.630.30">
    <property type="match status" value="1"/>
</dbReference>
<dbReference type="EMBL" id="VSSQ01141496">
    <property type="protein sequence ID" value="MPN62856.1"/>
    <property type="molecule type" value="Genomic_DNA"/>
</dbReference>
<dbReference type="InterPro" id="IPR003447">
    <property type="entry name" value="FEMABX"/>
</dbReference>
<dbReference type="PANTHER" id="PTHR36174">
    <property type="entry name" value="LIPID II:GLYCINE GLYCYLTRANSFERASE"/>
    <property type="match status" value="1"/>
</dbReference>
<evidence type="ECO:0000256" key="1">
    <source>
        <dbReference type="ARBA" id="ARBA00009943"/>
    </source>
</evidence>